<dbReference type="Pfam" id="PF13193">
    <property type="entry name" value="AMP-binding_C"/>
    <property type="match status" value="1"/>
</dbReference>
<reference evidence="5 6" key="1">
    <citation type="submission" date="2018-11" db="EMBL/GenBank/DDBJ databases">
        <title>Phylogenetic determinants of toxin gene distribution in genomes of Brevibacillus laterosporus.</title>
        <authorList>
            <person name="Glare T.R."/>
            <person name="Durrant A."/>
            <person name="Berry C."/>
            <person name="Palma L."/>
            <person name="Ormskirk M."/>
            <person name="Cox M.O."/>
        </authorList>
    </citation>
    <scope>NUCLEOTIDE SEQUENCE [LARGE SCALE GENOMIC DNA]</scope>
    <source>
        <strain evidence="5 6">1821L</strain>
    </source>
</reference>
<dbReference type="InterPro" id="IPR000873">
    <property type="entry name" value="AMP-dep_synth/lig_dom"/>
</dbReference>
<keyword evidence="2" id="KW-0436">Ligase</keyword>
<feature type="domain" description="AMP-dependent synthetase/ligase" evidence="3">
    <location>
        <begin position="95"/>
        <end position="271"/>
    </location>
</feature>
<organism evidence="5 6">
    <name type="scientific">Brevibacillus laterosporus</name>
    <name type="common">Bacillus laterosporus</name>
    <dbReference type="NCBI Taxonomy" id="1465"/>
    <lineage>
        <taxon>Bacteria</taxon>
        <taxon>Bacillati</taxon>
        <taxon>Bacillota</taxon>
        <taxon>Bacilli</taxon>
        <taxon>Bacillales</taxon>
        <taxon>Paenibacillaceae</taxon>
        <taxon>Brevibacillus</taxon>
    </lineage>
</organism>
<dbReference type="NCBIfam" id="NF006167">
    <property type="entry name" value="PRK08308.1"/>
    <property type="match status" value="1"/>
</dbReference>
<feature type="domain" description="AMP-binding enzyme C-terminal" evidence="4">
    <location>
        <begin position="329"/>
        <end position="402"/>
    </location>
</feature>
<dbReference type="Gene3D" id="3.30.300.30">
    <property type="match status" value="1"/>
</dbReference>
<dbReference type="InterPro" id="IPR020845">
    <property type="entry name" value="AMP-binding_CS"/>
</dbReference>
<dbReference type="InterPro" id="IPR042099">
    <property type="entry name" value="ANL_N_sf"/>
</dbReference>
<dbReference type="GO" id="GO:0006631">
    <property type="term" value="P:fatty acid metabolic process"/>
    <property type="evidence" value="ECO:0007669"/>
    <property type="project" value="TreeGrafter"/>
</dbReference>
<evidence type="ECO:0000313" key="5">
    <source>
        <dbReference type="EMBL" id="QDX92719.1"/>
    </source>
</evidence>
<evidence type="ECO:0000313" key="6">
    <source>
        <dbReference type="Proteomes" id="UP000319432"/>
    </source>
</evidence>
<sequence length="417" mass="46373">MLIINENEVGSDQFDARLLAYLGMPHFQQPEGRRYALCLSDALDIISLVLYLRDNGGSVLLIHGETPEETAFRMAVDGQCYGLIYHVPENFVLVPHEGATEDEPSIYQYSSGTTGQPKLVRRSWKEIKIEMTAYNQIFSAYEGLIPIVMAPVTHSYGLICGVLASLERGSKPMVVTHKNPKFAWGVIKKTPQHIVYGVPLLFHVLSSFTSEAVRFHRIMTSGAPMPEQLFTKLQGMTDTMMQQYGCSETGCISISEQMTSHVDLGKPLSHVTLTAGMDTESPAEITATINNKTIYTQDLGYWSQIGHIQFVARIDDVINVSGLKVFPMEVEEMILKMDGVREAVVYRGQHPVMGEVVKAMVVADASITSTVIRDWCLPRLPAYKVPFEIQCVGSIPKTANGKVSRRLLEMEEVVHEA</sequence>
<dbReference type="Pfam" id="PF00501">
    <property type="entry name" value="AMP-binding"/>
    <property type="match status" value="1"/>
</dbReference>
<protein>
    <submittedName>
        <fullName evidence="5">Acyl-CoA synthetase</fullName>
    </submittedName>
</protein>
<name>A0A518V6Y2_BRELA</name>
<gene>
    <name evidence="5" type="ORF">EEL30_10620</name>
</gene>
<dbReference type="AlphaFoldDB" id="A0A518V6Y2"/>
<dbReference type="Gene3D" id="3.40.50.12780">
    <property type="entry name" value="N-terminal domain of ligase-like"/>
    <property type="match status" value="1"/>
</dbReference>
<evidence type="ECO:0000256" key="1">
    <source>
        <dbReference type="ARBA" id="ARBA00006432"/>
    </source>
</evidence>
<keyword evidence="6" id="KW-1185">Reference proteome</keyword>
<dbReference type="InterPro" id="IPR025110">
    <property type="entry name" value="AMP-bd_C"/>
</dbReference>
<dbReference type="OrthoDB" id="9803968at2"/>
<dbReference type="InterPro" id="IPR045851">
    <property type="entry name" value="AMP-bd_C_sf"/>
</dbReference>
<dbReference type="PROSITE" id="PS00455">
    <property type="entry name" value="AMP_BINDING"/>
    <property type="match status" value="1"/>
</dbReference>
<dbReference type="EMBL" id="CP033464">
    <property type="protein sequence ID" value="QDX92719.1"/>
    <property type="molecule type" value="Genomic_DNA"/>
</dbReference>
<dbReference type="PANTHER" id="PTHR43201:SF5">
    <property type="entry name" value="MEDIUM-CHAIN ACYL-COA LIGASE ACSF2, MITOCHONDRIAL"/>
    <property type="match status" value="1"/>
</dbReference>
<evidence type="ECO:0000259" key="4">
    <source>
        <dbReference type="Pfam" id="PF13193"/>
    </source>
</evidence>
<dbReference type="Proteomes" id="UP000319432">
    <property type="component" value="Chromosome"/>
</dbReference>
<evidence type="ECO:0000256" key="2">
    <source>
        <dbReference type="ARBA" id="ARBA00022598"/>
    </source>
</evidence>
<comment type="similarity">
    <text evidence="1">Belongs to the ATP-dependent AMP-binding enzyme family.</text>
</comment>
<proteinExistence type="inferred from homology"/>
<accession>A0A518V6Y2</accession>
<dbReference type="GO" id="GO:0031956">
    <property type="term" value="F:medium-chain fatty acid-CoA ligase activity"/>
    <property type="evidence" value="ECO:0007669"/>
    <property type="project" value="TreeGrafter"/>
</dbReference>
<dbReference type="SUPFAM" id="SSF56801">
    <property type="entry name" value="Acetyl-CoA synthetase-like"/>
    <property type="match status" value="1"/>
</dbReference>
<evidence type="ECO:0000259" key="3">
    <source>
        <dbReference type="Pfam" id="PF00501"/>
    </source>
</evidence>
<dbReference type="PANTHER" id="PTHR43201">
    <property type="entry name" value="ACYL-COA SYNTHETASE"/>
    <property type="match status" value="1"/>
</dbReference>